<feature type="transmembrane region" description="Helical" evidence="1">
    <location>
        <begin position="62"/>
        <end position="91"/>
    </location>
</feature>
<gene>
    <name evidence="2" type="ORF">C1H46_030560</name>
</gene>
<evidence type="ECO:0000256" key="1">
    <source>
        <dbReference type="SAM" id="Phobius"/>
    </source>
</evidence>
<keyword evidence="1" id="KW-0812">Transmembrane</keyword>
<evidence type="ECO:0000313" key="2">
    <source>
        <dbReference type="EMBL" id="TQD83902.1"/>
    </source>
</evidence>
<proteinExistence type="predicted"/>
<keyword evidence="1" id="KW-1133">Transmembrane helix</keyword>
<dbReference type="AlphaFoldDB" id="A0A540LCA9"/>
<reference evidence="2 3" key="1">
    <citation type="journal article" date="2019" name="G3 (Bethesda)">
        <title>Sequencing of a Wild Apple (Malus baccata) Genome Unravels the Differences Between Cultivated and Wild Apple Species Regarding Disease Resistance and Cold Tolerance.</title>
        <authorList>
            <person name="Chen X."/>
        </authorList>
    </citation>
    <scope>NUCLEOTIDE SEQUENCE [LARGE SCALE GENOMIC DNA]</scope>
    <source>
        <strain evidence="3">cv. Shandingzi</strain>
        <tissue evidence="2">Leaves</tissue>
    </source>
</reference>
<organism evidence="2 3">
    <name type="scientific">Malus baccata</name>
    <name type="common">Siberian crab apple</name>
    <name type="synonym">Pyrus baccata</name>
    <dbReference type="NCBI Taxonomy" id="106549"/>
    <lineage>
        <taxon>Eukaryota</taxon>
        <taxon>Viridiplantae</taxon>
        <taxon>Streptophyta</taxon>
        <taxon>Embryophyta</taxon>
        <taxon>Tracheophyta</taxon>
        <taxon>Spermatophyta</taxon>
        <taxon>Magnoliopsida</taxon>
        <taxon>eudicotyledons</taxon>
        <taxon>Gunneridae</taxon>
        <taxon>Pentapetalae</taxon>
        <taxon>rosids</taxon>
        <taxon>fabids</taxon>
        <taxon>Rosales</taxon>
        <taxon>Rosaceae</taxon>
        <taxon>Amygdaloideae</taxon>
        <taxon>Maleae</taxon>
        <taxon>Malus</taxon>
    </lineage>
</organism>
<dbReference type="EMBL" id="VIEB01000661">
    <property type="protein sequence ID" value="TQD83902.1"/>
    <property type="molecule type" value="Genomic_DNA"/>
</dbReference>
<comment type="caution">
    <text evidence="2">The sequence shown here is derived from an EMBL/GenBank/DDBJ whole genome shotgun (WGS) entry which is preliminary data.</text>
</comment>
<dbReference type="Proteomes" id="UP000315295">
    <property type="component" value="Unassembled WGS sequence"/>
</dbReference>
<name>A0A540LCA9_MALBA</name>
<sequence>MPSLPAFSVTPAMVCNAVQSNAFVKASEWVEVQRSHICFLSGSSTTDRSGYDVWLMSMMGAIILHMVAIIFVVVLGGVVIGMVGMVVIMSVHGGRFGKDRRLRW</sequence>
<keyword evidence="1" id="KW-0472">Membrane</keyword>
<keyword evidence="3" id="KW-1185">Reference proteome</keyword>
<evidence type="ECO:0000313" key="3">
    <source>
        <dbReference type="Proteomes" id="UP000315295"/>
    </source>
</evidence>
<accession>A0A540LCA9</accession>
<protein>
    <submittedName>
        <fullName evidence="2">Uncharacterized protein</fullName>
    </submittedName>
</protein>